<dbReference type="SUPFAM" id="SSF111352">
    <property type="entry name" value="Ammonium transporter"/>
    <property type="match status" value="1"/>
</dbReference>
<reference evidence="11 12" key="1">
    <citation type="submission" date="2022-02" db="EMBL/GenBank/DDBJ databases">
        <title>Mesosutterella porci, a novel member of the family Sutterellaceae from pig feces.</title>
        <authorList>
            <person name="Wylensek D."/>
            <person name="Clavel T."/>
        </authorList>
    </citation>
    <scope>NUCLEOTIDE SEQUENCE [LARGE SCALE GENOMIC DNA]</scope>
    <source>
        <strain evidence="12">oilRF-744-wt-GAM-9</strain>
    </source>
</reference>
<feature type="transmembrane region" description="Helical" evidence="8">
    <location>
        <begin position="124"/>
        <end position="146"/>
    </location>
</feature>
<accession>A0ABS9MQ92</accession>
<dbReference type="PANTHER" id="PTHR43029:SF10">
    <property type="entry name" value="AMMONIUM TRANSPORTER MEP2"/>
    <property type="match status" value="1"/>
</dbReference>
<dbReference type="InterPro" id="IPR029020">
    <property type="entry name" value="Ammonium/urea_transptr"/>
</dbReference>
<feature type="domain" description="Ammonium transporter AmtB-like" evidence="10">
    <location>
        <begin position="37"/>
        <end position="425"/>
    </location>
</feature>
<evidence type="ECO:0000256" key="7">
    <source>
        <dbReference type="ARBA" id="ARBA00023177"/>
    </source>
</evidence>
<feature type="chain" id="PRO_5046190832" description="Ammonium transporter" evidence="9">
    <location>
        <begin position="28"/>
        <end position="428"/>
    </location>
</feature>
<comment type="caution">
    <text evidence="11">The sequence shown here is derived from an EMBL/GenBank/DDBJ whole genome shotgun (WGS) entry which is preliminary data.</text>
</comment>
<feature type="transmembrane region" description="Helical" evidence="8">
    <location>
        <begin position="37"/>
        <end position="59"/>
    </location>
</feature>
<evidence type="ECO:0000256" key="3">
    <source>
        <dbReference type="ARBA" id="ARBA00022448"/>
    </source>
</evidence>
<dbReference type="PANTHER" id="PTHR43029">
    <property type="entry name" value="AMMONIUM TRANSPORTER MEP2"/>
    <property type="match status" value="1"/>
</dbReference>
<feature type="transmembrane region" description="Helical" evidence="8">
    <location>
        <begin position="309"/>
        <end position="329"/>
    </location>
</feature>
<evidence type="ECO:0000256" key="5">
    <source>
        <dbReference type="ARBA" id="ARBA00022989"/>
    </source>
</evidence>
<dbReference type="NCBIfam" id="TIGR00836">
    <property type="entry name" value="amt"/>
    <property type="match status" value="1"/>
</dbReference>
<evidence type="ECO:0000313" key="11">
    <source>
        <dbReference type="EMBL" id="MCG5030783.1"/>
    </source>
</evidence>
<dbReference type="Proteomes" id="UP001297600">
    <property type="component" value="Unassembled WGS sequence"/>
</dbReference>
<evidence type="ECO:0000259" key="10">
    <source>
        <dbReference type="Pfam" id="PF00909"/>
    </source>
</evidence>
<evidence type="ECO:0000256" key="2">
    <source>
        <dbReference type="ARBA" id="ARBA00005887"/>
    </source>
</evidence>
<keyword evidence="6 8" id="KW-0472">Membrane</keyword>
<dbReference type="Gene3D" id="1.10.3430.10">
    <property type="entry name" value="Ammonium transporter AmtB like domains"/>
    <property type="match status" value="1"/>
</dbReference>
<comment type="subcellular location">
    <subcellularLocation>
        <location evidence="8">Cell membrane</location>
        <topology evidence="8">Multi-pass membrane protein</topology>
    </subcellularLocation>
    <subcellularLocation>
        <location evidence="1">Membrane</location>
        <topology evidence="1">Multi-pass membrane protein</topology>
    </subcellularLocation>
</comment>
<feature type="transmembrane region" description="Helical" evidence="8">
    <location>
        <begin position="285"/>
        <end position="303"/>
    </location>
</feature>
<comment type="similarity">
    <text evidence="2 8">Belongs to the ammonia transporter channel (TC 1.A.11.2) family.</text>
</comment>
<feature type="transmembrane region" description="Helical" evidence="8">
    <location>
        <begin position="153"/>
        <end position="174"/>
    </location>
</feature>
<evidence type="ECO:0000256" key="9">
    <source>
        <dbReference type="SAM" id="SignalP"/>
    </source>
</evidence>
<dbReference type="Pfam" id="PF00909">
    <property type="entry name" value="Ammonium_transp"/>
    <property type="match status" value="1"/>
</dbReference>
<dbReference type="RefSeq" id="WP_237978439.1">
    <property type="nucleotide sequence ID" value="NZ_JAKNCT010000005.1"/>
</dbReference>
<feature type="signal peptide" evidence="9">
    <location>
        <begin position="1"/>
        <end position="27"/>
    </location>
</feature>
<feature type="transmembrane region" description="Helical" evidence="8">
    <location>
        <begin position="222"/>
        <end position="242"/>
    </location>
</feature>
<organism evidence="11 12">
    <name type="scientific">Mesosutterella porci</name>
    <dbReference type="NCBI Taxonomy" id="2915351"/>
    <lineage>
        <taxon>Bacteria</taxon>
        <taxon>Pseudomonadati</taxon>
        <taxon>Pseudomonadota</taxon>
        <taxon>Betaproteobacteria</taxon>
        <taxon>Burkholderiales</taxon>
        <taxon>Sutterellaceae</taxon>
        <taxon>Mesosutterella</taxon>
    </lineage>
</organism>
<keyword evidence="7 8" id="KW-0924">Ammonia transport</keyword>
<feature type="transmembrane region" description="Helical" evidence="8">
    <location>
        <begin position="71"/>
        <end position="93"/>
    </location>
</feature>
<feature type="transmembrane region" description="Helical" evidence="8">
    <location>
        <begin position="254"/>
        <end position="273"/>
    </location>
</feature>
<keyword evidence="5 8" id="KW-1133">Transmembrane helix</keyword>
<keyword evidence="3 8" id="KW-0813">Transport</keyword>
<keyword evidence="4 8" id="KW-0812">Transmembrane</keyword>
<gene>
    <name evidence="11" type="ORF">MAF45_04900</name>
</gene>
<dbReference type="PROSITE" id="PS01219">
    <property type="entry name" value="AMMONIUM_TRANSP"/>
    <property type="match status" value="1"/>
</dbReference>
<dbReference type="EMBL" id="JAKNCT010000005">
    <property type="protein sequence ID" value="MCG5030783.1"/>
    <property type="molecule type" value="Genomic_DNA"/>
</dbReference>
<keyword evidence="12" id="KW-1185">Reference proteome</keyword>
<proteinExistence type="inferred from homology"/>
<feature type="transmembrane region" description="Helical" evidence="8">
    <location>
        <begin position="341"/>
        <end position="360"/>
    </location>
</feature>
<feature type="transmembrane region" description="Helical" evidence="8">
    <location>
        <begin position="380"/>
        <end position="401"/>
    </location>
</feature>
<keyword evidence="9" id="KW-0732">Signal</keyword>
<sequence length="428" mass="44353">MTETLKLRALKLFAAAGALAASGAAFAEDKLDKGDTAWMLAATVLVLFMTIPGIALFYAGMARKKNILGTIAQDLAICGIVSVLWFLIGYSLAFSSGGPFIGGLSFLGMQGIGVNTLQGSIPQLLFAVFQMTFAVLTACLITGAWAGRVKFSALLVFMVCWSLLVYAPICHWVWAEDGFFFKMGALDYAGGTVVHINAGIAGLMGALIIGRRQGYGTVAMQPSNLTFTVIGAAVLWVGWMGFNGGSGLAADGRAAMAVVVTQIAAAAGLVGWMACEWYLRGRPSVLGMISGAVAGLVGITPGSGFVEPLPAIVIGLAAGVVCFWAATVVKYKLGYDDSLDAWGVHGVGGIVGALLTGVFATSRVTGADLPPMIEQVGIQALSVLATLVYGGVMSAAILLAIKKTMGLRVSPDEEQEGLDLALHGERIE</sequence>
<evidence type="ECO:0000256" key="4">
    <source>
        <dbReference type="ARBA" id="ARBA00022692"/>
    </source>
</evidence>
<evidence type="ECO:0000256" key="6">
    <source>
        <dbReference type="ARBA" id="ARBA00023136"/>
    </source>
</evidence>
<dbReference type="InterPro" id="IPR024041">
    <property type="entry name" value="NH4_transpt_AmtB-like_dom"/>
</dbReference>
<dbReference type="InterPro" id="IPR001905">
    <property type="entry name" value="Ammonium_transpt"/>
</dbReference>
<feature type="transmembrane region" description="Helical" evidence="8">
    <location>
        <begin position="186"/>
        <end position="210"/>
    </location>
</feature>
<evidence type="ECO:0000256" key="8">
    <source>
        <dbReference type="RuleBase" id="RU362002"/>
    </source>
</evidence>
<dbReference type="InterPro" id="IPR018047">
    <property type="entry name" value="Ammonium_transpt_CS"/>
</dbReference>
<evidence type="ECO:0000256" key="1">
    <source>
        <dbReference type="ARBA" id="ARBA00004141"/>
    </source>
</evidence>
<evidence type="ECO:0000313" key="12">
    <source>
        <dbReference type="Proteomes" id="UP001297600"/>
    </source>
</evidence>
<name>A0ABS9MQ92_9BURK</name>
<protein>
    <recommendedName>
        <fullName evidence="8">Ammonium transporter</fullName>
    </recommendedName>
</protein>